<feature type="region of interest" description="Disordered" evidence="1">
    <location>
        <begin position="142"/>
        <end position="302"/>
    </location>
</feature>
<proteinExistence type="predicted"/>
<keyword evidence="3" id="KW-1185">Reference proteome</keyword>
<evidence type="ECO:0000256" key="1">
    <source>
        <dbReference type="SAM" id="MobiDB-lite"/>
    </source>
</evidence>
<sequence length="447" mass="49444">MREIKKFILENEKPQWTVPCLVDETGSYKLIQDVRWDDLTCASPDVTVTANNGTVTDNVSFTCQTDCLEGLTFSWIEPNGDHRSSSYQYSENYTHVSKASCKGSNITRLETKRMCYSVLDIPPGNGTEAIAACMDKCQGEHQIDDGQSDAGSENDTSGGHYENDDQVSDKGDARDGHYENDDQISDAGDARDGHYENDDQISDAGGGMGGHYENDDQISDEGDARDGHYENDDQFSDAGGARDGHYENDDQISDAGDARDGHYENDDQFSDTRGARGGNDDQLSSKLEPAASTAQMHGHYDNDKNMKSLVTAQMPRHYDNHKDINALSTAQMHGHYDNDKNMKALVKRDSDAATRRDEDCDSDPEYMTLLNTMTEQEHGAGERNLQCEGDPTDRDPVSRSVSDADMSDHGYMTFPGTDDADDQHRDTEHCNGKEPDQDTISLNEDAS</sequence>
<evidence type="ECO:0000313" key="2">
    <source>
        <dbReference type="EMBL" id="CAH1249603.1"/>
    </source>
</evidence>
<feature type="compositionally biased region" description="Basic and acidic residues" evidence="1">
    <location>
        <begin position="256"/>
        <end position="265"/>
    </location>
</feature>
<protein>
    <submittedName>
        <fullName evidence="2">Hypp8644 protein</fullName>
    </submittedName>
</protein>
<reference evidence="2" key="1">
    <citation type="submission" date="2022-01" db="EMBL/GenBank/DDBJ databases">
        <authorList>
            <person name="Braso-Vives M."/>
        </authorList>
    </citation>
    <scope>NUCLEOTIDE SEQUENCE</scope>
</reference>
<evidence type="ECO:0000313" key="3">
    <source>
        <dbReference type="Proteomes" id="UP000838412"/>
    </source>
</evidence>
<dbReference type="AlphaFoldDB" id="A0A8J9Z9I4"/>
<feature type="region of interest" description="Disordered" evidence="1">
    <location>
        <begin position="374"/>
        <end position="447"/>
    </location>
</feature>
<feature type="compositionally biased region" description="Basic and acidic residues" evidence="1">
    <location>
        <begin position="222"/>
        <end position="231"/>
    </location>
</feature>
<feature type="compositionally biased region" description="Basic and acidic residues" evidence="1">
    <location>
        <begin position="161"/>
        <end position="180"/>
    </location>
</feature>
<feature type="compositionally biased region" description="Basic and acidic residues" evidence="1">
    <location>
        <begin position="422"/>
        <end position="436"/>
    </location>
</feature>
<name>A0A8J9Z9I4_BRALA</name>
<dbReference type="OrthoDB" id="10184163at2759"/>
<dbReference type="EMBL" id="OV696702">
    <property type="protein sequence ID" value="CAH1249603.1"/>
    <property type="molecule type" value="Genomic_DNA"/>
</dbReference>
<organism evidence="2 3">
    <name type="scientific">Branchiostoma lanceolatum</name>
    <name type="common">Common lancelet</name>
    <name type="synonym">Amphioxus lanceolatum</name>
    <dbReference type="NCBI Taxonomy" id="7740"/>
    <lineage>
        <taxon>Eukaryota</taxon>
        <taxon>Metazoa</taxon>
        <taxon>Chordata</taxon>
        <taxon>Cephalochordata</taxon>
        <taxon>Leptocardii</taxon>
        <taxon>Amphioxiformes</taxon>
        <taxon>Branchiostomatidae</taxon>
        <taxon>Branchiostoma</taxon>
    </lineage>
</organism>
<accession>A0A8J9Z9I4</accession>
<feature type="compositionally biased region" description="Basic and acidic residues" evidence="1">
    <location>
        <begin position="188"/>
        <end position="197"/>
    </location>
</feature>
<feature type="compositionally biased region" description="Polar residues" evidence="1">
    <location>
        <begin position="438"/>
        <end position="447"/>
    </location>
</feature>
<dbReference type="Proteomes" id="UP000838412">
    <property type="component" value="Chromosome 17"/>
</dbReference>
<gene>
    <name evidence="2" type="primary">Hypp8644</name>
    <name evidence="2" type="ORF">BLAG_LOCUS10646</name>
</gene>